<dbReference type="OrthoDB" id="3158032at2759"/>
<dbReference type="EMBL" id="SGPL01000014">
    <property type="protein sequence ID" value="THH20778.1"/>
    <property type="molecule type" value="Genomic_DNA"/>
</dbReference>
<feature type="compositionally biased region" description="Polar residues" evidence="1">
    <location>
        <begin position="598"/>
        <end position="625"/>
    </location>
</feature>
<organism evidence="2 3">
    <name type="scientific">Bondarzewia mesenterica</name>
    <dbReference type="NCBI Taxonomy" id="1095465"/>
    <lineage>
        <taxon>Eukaryota</taxon>
        <taxon>Fungi</taxon>
        <taxon>Dikarya</taxon>
        <taxon>Basidiomycota</taxon>
        <taxon>Agaricomycotina</taxon>
        <taxon>Agaricomycetes</taxon>
        <taxon>Russulales</taxon>
        <taxon>Bondarzewiaceae</taxon>
        <taxon>Bondarzewia</taxon>
    </lineage>
</organism>
<name>A0A4S4M875_9AGAM</name>
<feature type="compositionally biased region" description="Acidic residues" evidence="1">
    <location>
        <begin position="675"/>
        <end position="685"/>
    </location>
</feature>
<gene>
    <name evidence="2" type="ORF">EW146_g620</name>
</gene>
<feature type="region of interest" description="Disordered" evidence="1">
    <location>
        <begin position="590"/>
        <end position="685"/>
    </location>
</feature>
<protein>
    <submittedName>
        <fullName evidence="2">Uncharacterized protein</fullName>
    </submittedName>
</protein>
<evidence type="ECO:0000313" key="2">
    <source>
        <dbReference type="EMBL" id="THH20778.1"/>
    </source>
</evidence>
<feature type="region of interest" description="Disordered" evidence="1">
    <location>
        <begin position="547"/>
        <end position="573"/>
    </location>
</feature>
<evidence type="ECO:0000256" key="1">
    <source>
        <dbReference type="SAM" id="MobiDB-lite"/>
    </source>
</evidence>
<keyword evidence="3" id="KW-1185">Reference proteome</keyword>
<feature type="compositionally biased region" description="Low complexity" evidence="1">
    <location>
        <begin position="549"/>
        <end position="559"/>
    </location>
</feature>
<dbReference type="AlphaFoldDB" id="A0A4S4M875"/>
<sequence length="771" mass="85222">MVYPVGSQLTVSKINRLLRPLRNKCTHLASLASSSSSSKPTLVTYASRAATVRVDDDAPPLANLLPPKVLLSRAHLDHHSLANLDLSGRIYAVVDAFKNVIKASFDSEREGREITIMTLTDLCAAVVGESIQDEVEQNLYHEEHEERDVDEDAEMAIVDECYESIPDRFRRWTLVSHALSIILDSCPHHATLISSLLDITLSYNLARQSRILLRSLLATAVCPARVHLATPICHPAHSSFLKDLCAKWTTMSLPMKDQSSDSASPSFYTESAFTRILVDVLVEVGSPDAWTSRAVSRFARHLQSNDFPSFVQLLSGLAEIMGRQNRRWIDRHRRGRRVDSDAEDDDIQLCDRFSRWTRVLYGRVAVDSETNPPLPSISCEYQCIIDFLVLSQSYGAHLGSESAHLDSPYQEVQTVLTCLATRCVTSPLFTSCSRQEMASLLNLLSDVKPATLTYEDLIVQSFQVEQPGSSPVKPASPSLRDSVRSLQAYASVLHRRGLRALEASFWICALRHFERDVSLSSTAGGREIGQVRKELIDATGVAEQRLYGSRSSRLATSTASDEDDADDRQGNESDWEWEDMVGCWVRKTPLTKKRKLNPPNSGTSVRTRSSTKLQSLRASDSATSISAPSRSHHSAPSRGPARSYSKPASTSTSSSASTSRTSPTTLRSVSPDTEPLSDDADTDDCDDLDEILTPKKRQRVWNFRTIVADAQKNVINLKEEKAAKRAAAAAAARAAQSHSPIRGRRAIEDLMENVPEDIIDISSDDALDFLA</sequence>
<evidence type="ECO:0000313" key="3">
    <source>
        <dbReference type="Proteomes" id="UP000310158"/>
    </source>
</evidence>
<dbReference type="Proteomes" id="UP000310158">
    <property type="component" value="Unassembled WGS sequence"/>
</dbReference>
<feature type="compositionally biased region" description="Low complexity" evidence="1">
    <location>
        <begin position="636"/>
        <end position="671"/>
    </location>
</feature>
<reference evidence="2" key="1">
    <citation type="submission" date="2019-02" db="EMBL/GenBank/DDBJ databases">
        <title>Genome sequencing of the rare red list fungi Bondarzewia mesenterica.</title>
        <authorList>
            <person name="Buettner E."/>
            <person name="Kellner H."/>
        </authorList>
    </citation>
    <scope>NUCLEOTIDE SEQUENCE [LARGE SCALE GENOMIC DNA]</scope>
    <source>
        <strain evidence="2">DSM 108281</strain>
    </source>
</reference>
<proteinExistence type="predicted"/>
<accession>A0A4S4M875</accession>
<comment type="caution">
    <text evidence="2">The sequence shown here is derived from an EMBL/GenBank/DDBJ whole genome shotgun (WGS) entry which is preliminary data.</text>
</comment>